<dbReference type="SUPFAM" id="SSF52743">
    <property type="entry name" value="Subtilisin-like"/>
    <property type="match status" value="1"/>
</dbReference>
<dbReference type="Gene3D" id="3.40.50.200">
    <property type="entry name" value="Peptidase S8/S53 domain"/>
    <property type="match status" value="1"/>
</dbReference>
<evidence type="ECO:0000256" key="5">
    <source>
        <dbReference type="PROSITE-ProRule" id="PRU01240"/>
    </source>
</evidence>
<dbReference type="PRINTS" id="PR00723">
    <property type="entry name" value="SUBTILISIN"/>
</dbReference>
<dbReference type="PROSITE" id="PS00138">
    <property type="entry name" value="SUBTILASE_SER"/>
    <property type="match status" value="1"/>
</dbReference>
<dbReference type="InterPro" id="IPR022398">
    <property type="entry name" value="Peptidase_S8_His-AS"/>
</dbReference>
<dbReference type="InterPro" id="IPR015500">
    <property type="entry name" value="Peptidase_S8_subtilisin-rel"/>
</dbReference>
<evidence type="ECO:0000256" key="2">
    <source>
        <dbReference type="ARBA" id="ARBA00022670"/>
    </source>
</evidence>
<dbReference type="InterPro" id="IPR023828">
    <property type="entry name" value="Peptidase_S8_Ser-AS"/>
</dbReference>
<feature type="active site" description="Charge relay system" evidence="5">
    <location>
        <position position="169"/>
    </location>
</feature>
<dbReference type="CDD" id="cd00146">
    <property type="entry name" value="PKD"/>
    <property type="match status" value="1"/>
</dbReference>
<name>A0A075FRM1_9EURY</name>
<dbReference type="PROSITE" id="PS00137">
    <property type="entry name" value="SUBTILASE_HIS"/>
    <property type="match status" value="1"/>
</dbReference>
<dbReference type="SMART" id="SM00089">
    <property type="entry name" value="PKD"/>
    <property type="match status" value="1"/>
</dbReference>
<dbReference type="EMBL" id="KF900408">
    <property type="protein sequence ID" value="AIE93953.1"/>
    <property type="molecule type" value="Genomic_DNA"/>
</dbReference>
<keyword evidence="2 5" id="KW-0645">Protease</keyword>
<dbReference type="Pfam" id="PF22352">
    <property type="entry name" value="K319L-like_PKD"/>
    <property type="match status" value="1"/>
</dbReference>
<evidence type="ECO:0000256" key="3">
    <source>
        <dbReference type="ARBA" id="ARBA00022801"/>
    </source>
</evidence>
<dbReference type="InterPro" id="IPR013783">
    <property type="entry name" value="Ig-like_fold"/>
</dbReference>
<dbReference type="InterPro" id="IPR022409">
    <property type="entry name" value="PKD/Chitinase_dom"/>
</dbReference>
<dbReference type="PROSITE" id="PS51892">
    <property type="entry name" value="SUBTILASE"/>
    <property type="match status" value="1"/>
</dbReference>
<evidence type="ECO:0000313" key="9">
    <source>
        <dbReference type="EMBL" id="AIE93953.1"/>
    </source>
</evidence>
<dbReference type="PANTHER" id="PTHR43806">
    <property type="entry name" value="PEPTIDASE S8"/>
    <property type="match status" value="1"/>
</dbReference>
<dbReference type="SUPFAM" id="SSF49299">
    <property type="entry name" value="PKD domain"/>
    <property type="match status" value="1"/>
</dbReference>
<dbReference type="Pfam" id="PF07705">
    <property type="entry name" value="CARDB"/>
    <property type="match status" value="3"/>
</dbReference>
<feature type="active site" description="Charge relay system" evidence="5">
    <location>
        <position position="434"/>
    </location>
</feature>
<dbReference type="InterPro" id="IPR035986">
    <property type="entry name" value="PKD_dom_sf"/>
</dbReference>
<keyword evidence="4 5" id="KW-0720">Serine protease</keyword>
<dbReference type="PANTHER" id="PTHR43806:SF11">
    <property type="entry name" value="CEREVISIN-RELATED"/>
    <property type="match status" value="1"/>
</dbReference>
<feature type="region of interest" description="Disordered" evidence="7">
    <location>
        <begin position="366"/>
        <end position="396"/>
    </location>
</feature>
<evidence type="ECO:0000256" key="1">
    <source>
        <dbReference type="ARBA" id="ARBA00011073"/>
    </source>
</evidence>
<dbReference type="InterPro" id="IPR036852">
    <property type="entry name" value="Peptidase_S8/S53_dom_sf"/>
</dbReference>
<proteinExistence type="inferred from homology"/>
<reference evidence="9" key="1">
    <citation type="journal article" date="2014" name="Genome Biol. Evol.">
        <title>Pangenome evidence for extensive interdomain horizontal transfer affecting lineage core and shell genes in uncultured planktonic thaumarchaeota and euryarchaeota.</title>
        <authorList>
            <person name="Deschamps P."/>
            <person name="Zivanovic Y."/>
            <person name="Moreira D."/>
            <person name="Rodriguez-Valera F."/>
            <person name="Lopez-Garcia P."/>
        </authorList>
    </citation>
    <scope>NUCLEOTIDE SEQUENCE</scope>
</reference>
<dbReference type="PROSITE" id="PS00136">
    <property type="entry name" value="SUBTILASE_ASP"/>
    <property type="match status" value="1"/>
</dbReference>
<keyword evidence="3 5" id="KW-0378">Hydrolase</keyword>
<sequence>MQHFIRHKRNGHYMRWLLVTGILILTSFMPMASHAEYENDFEKGYFDKDGDGIDDRMDVLIKNNENLGVIVIFHKKPTSEHIEQIENIGLNINHIYKYINAIRIDEVPANKINKLTKINDLKIVEWQAPVYPFLDTAVKAIKVRESDEYSPVVWDKELFGEGINVAVLDTGVDNEHETFGIFGEQDVRRFIAGINCDGGCPTDGNGNYQFTTEEDSNEDPDDFDGHGTHVASTVLGTGGDEGDGNSCESDDECVGVAPGARLIDMKVMADWGSGSSADINEAIEACIENVDTDWENDGEKNNGVQIMSMSLGTTSGSDGSDSQSQLVNQANAAGIVVVIAMGNDGDEEVPSPAAADWSVAVGAMDNNENVNRNDDDLASYSNYGPRDDDGDNDRWDELKPSVVAPGSDIRAALGHSNLFGESNAQGWTTQSGTSMATPIVAGLAALLLEADSSLAPTSNTNGVRDRLQDYSEAWDGEHDGSASEPNESDKYNYYYGYGYIDGYEIVDINQPDAIITEISITPEEPVEGDSVTISVEVKNQGTMDIDSSSIKLLINEEEIEDDSSLGSISIDSDIIWTYDWEPDEGNYNIKAEVHEVEPAESKFENNAIEEQVSVSEAPADGVDLAIIDVWTDDSDPIHNEYITVYAKIKNQGTETATDFELRWYDDNSKFATLEGTEINVEEEITISGEWTAKEGESELLARLVSIEPEDQNSNNDERSFTIDVSPPPDEPDFSPANIEFEGTLEEGQEITINYEIFNLGKTSGTIDYEVMIDGNAVDSGNEQIDSESSEIKSYIWDAEKGTHTVKIRLDNSDPAETTGDNNEITKEIEIQEPKESFELKSISWNDPLYVGEEATVTVTVANTGGKEGTAIVSTYAAGNVINQESIEVLSNQENMIVFAWTPYEAGSIQITSEIEDVEDTISKYAYVQEPEEDNIEPVALGLVSINGIPESNSLFIIVKTTDLVTLSGTNSYDSDGTIISYSWSITSDDGLIQFNNIQEQFDYTFISVATYNIVLTVTDNSGDTNTWQGSIIVEENVITNSDGNNNDNSNIRMIGGAAAAIGIIGAVIGLRYFRSEEEDDFFEFADTGPVNLSCPNCSGLITITTDQRPIQVGCPMCQAQFVIRE</sequence>
<evidence type="ECO:0000256" key="6">
    <source>
        <dbReference type="RuleBase" id="RU003355"/>
    </source>
</evidence>
<dbReference type="Pfam" id="PF00082">
    <property type="entry name" value="Peptidase_S8"/>
    <property type="match status" value="1"/>
</dbReference>
<dbReference type="Gene3D" id="2.60.40.10">
    <property type="entry name" value="Immunoglobulins"/>
    <property type="match status" value="5"/>
</dbReference>
<protein>
    <submittedName>
        <fullName evidence="9">Bacterial pre-peptidase C-terminal domain family protein</fullName>
    </submittedName>
</protein>
<evidence type="ECO:0000256" key="7">
    <source>
        <dbReference type="SAM" id="MobiDB-lite"/>
    </source>
</evidence>
<dbReference type="InterPro" id="IPR000209">
    <property type="entry name" value="Peptidase_S8/S53_dom"/>
</dbReference>
<comment type="similarity">
    <text evidence="1 5 6">Belongs to the peptidase S8 family.</text>
</comment>
<evidence type="ECO:0000259" key="8">
    <source>
        <dbReference type="SMART" id="SM00089"/>
    </source>
</evidence>
<dbReference type="InterPro" id="IPR050131">
    <property type="entry name" value="Peptidase_S8_subtilisin-like"/>
</dbReference>
<feature type="active site" description="Charge relay system" evidence="5">
    <location>
        <position position="226"/>
    </location>
</feature>
<feature type="region of interest" description="Disordered" evidence="7">
    <location>
        <begin position="707"/>
        <end position="737"/>
    </location>
</feature>
<evidence type="ECO:0000256" key="4">
    <source>
        <dbReference type="ARBA" id="ARBA00022825"/>
    </source>
</evidence>
<organism evidence="9">
    <name type="scientific">uncultured marine group II/III euryarchaeote AD1000_41_D11</name>
    <dbReference type="NCBI Taxonomy" id="1457766"/>
    <lineage>
        <taxon>Archaea</taxon>
        <taxon>Methanobacteriati</taxon>
        <taxon>Methanobacteriota</taxon>
        <taxon>environmental samples</taxon>
    </lineage>
</organism>
<dbReference type="GO" id="GO:0004252">
    <property type="term" value="F:serine-type endopeptidase activity"/>
    <property type="evidence" value="ECO:0007669"/>
    <property type="project" value="UniProtKB-UniRule"/>
</dbReference>
<dbReference type="AlphaFoldDB" id="A0A075FRM1"/>
<feature type="domain" description="PKD/Chitinase" evidence="8">
    <location>
        <begin position="952"/>
        <end position="1036"/>
    </location>
</feature>
<dbReference type="InterPro" id="IPR011635">
    <property type="entry name" value="CARDB"/>
</dbReference>
<dbReference type="InterPro" id="IPR023827">
    <property type="entry name" value="Peptidase_S8_Asp-AS"/>
</dbReference>
<accession>A0A075FRM1</accession>
<dbReference type="GO" id="GO:0006508">
    <property type="term" value="P:proteolysis"/>
    <property type="evidence" value="ECO:0007669"/>
    <property type="project" value="UniProtKB-KW"/>
</dbReference>